<reference evidence="4" key="3">
    <citation type="submission" date="2025-09" db="UniProtKB">
        <authorList>
            <consortium name="Ensembl"/>
        </authorList>
    </citation>
    <scope>IDENTIFICATION</scope>
</reference>
<evidence type="ECO:0008006" key="6">
    <source>
        <dbReference type="Google" id="ProtNLM"/>
    </source>
</evidence>
<keyword evidence="1 2" id="KW-0175">Coiled coil</keyword>
<sequence length="364" mass="42923">MAWLLHEMHDRREEQKLSIGTLTHTINMQEQSLLQMQKRNNSAVQTRNDRGIQLLEREEEMCIFYEKLNVQESLIREGSMEVQAMEQEIHFLNLLVREEKRQIELLCKQLPNKKALEEESTKLQKQLLECRERIPVLAKALEDPAQENRAHELNGQDPSHNELIKKMDQLEARLVQQEVQLLEKELVYEQVTRLSERIQAKTQNRKEESVELAKKMNELQGRIKDTTRKMMAVVSELSMHQACAMTLQREVKDQELHLDCCRRRLEEGLPPSPEMELEWQRILREERRRRTDLQERARRIEEEEKNRLPNGAYTTAEPRPNAYIPQGDNLPLPRPYGALAPFKPSEAGSSMRHIRKPEPKPIEI</sequence>
<feature type="coiled-coil region" evidence="2">
    <location>
        <begin position="82"/>
        <end position="133"/>
    </location>
</feature>
<gene>
    <name evidence="4" type="primary">ccdc146</name>
</gene>
<keyword evidence="5" id="KW-1185">Reference proteome</keyword>
<evidence type="ECO:0000256" key="3">
    <source>
        <dbReference type="SAM" id="MobiDB-lite"/>
    </source>
</evidence>
<dbReference type="OrthoDB" id="10262929at2759"/>
<feature type="coiled-coil region" evidence="2">
    <location>
        <begin position="160"/>
        <end position="229"/>
    </location>
</feature>
<dbReference type="Proteomes" id="UP000694397">
    <property type="component" value="Chromosome 21"/>
</dbReference>
<dbReference type="PANTHER" id="PTHR32083">
    <property type="entry name" value="CILIA AND FLAGELLA-ASSOCIATED PROTEIN 58-RELATED"/>
    <property type="match status" value="1"/>
</dbReference>
<accession>A0A8C9SRN2</accession>
<dbReference type="PANTHER" id="PTHR32083:SF34">
    <property type="entry name" value="COILED-COIL DOMAIN-CONTAINING PROTEIN 146"/>
    <property type="match status" value="1"/>
</dbReference>
<dbReference type="GO" id="GO:0005856">
    <property type="term" value="C:cytoskeleton"/>
    <property type="evidence" value="ECO:0007669"/>
    <property type="project" value="TreeGrafter"/>
</dbReference>
<evidence type="ECO:0000313" key="4">
    <source>
        <dbReference type="Ensembl" id="ENSSFOP00015037229.2"/>
    </source>
</evidence>
<feature type="region of interest" description="Disordered" evidence="3">
    <location>
        <begin position="301"/>
        <end position="364"/>
    </location>
</feature>
<reference evidence="4" key="2">
    <citation type="submission" date="2025-08" db="UniProtKB">
        <authorList>
            <consortium name="Ensembl"/>
        </authorList>
    </citation>
    <scope>IDENTIFICATION</scope>
</reference>
<dbReference type="GeneTree" id="ENSGT00530000063534"/>
<organism evidence="4 5">
    <name type="scientific">Scleropages formosus</name>
    <name type="common">Asian bonytongue</name>
    <name type="synonym">Osteoglossum formosum</name>
    <dbReference type="NCBI Taxonomy" id="113540"/>
    <lineage>
        <taxon>Eukaryota</taxon>
        <taxon>Metazoa</taxon>
        <taxon>Chordata</taxon>
        <taxon>Craniata</taxon>
        <taxon>Vertebrata</taxon>
        <taxon>Euteleostomi</taxon>
        <taxon>Actinopterygii</taxon>
        <taxon>Neopterygii</taxon>
        <taxon>Teleostei</taxon>
        <taxon>Osteoglossocephala</taxon>
        <taxon>Osteoglossomorpha</taxon>
        <taxon>Osteoglossiformes</taxon>
        <taxon>Osteoglossidae</taxon>
        <taxon>Scleropages</taxon>
    </lineage>
</organism>
<name>A0A8C9SRN2_SCLFO</name>
<dbReference type="Ensembl" id="ENSSFOT00015037636.2">
    <property type="protein sequence ID" value="ENSSFOP00015037229.2"/>
    <property type="gene ID" value="ENSSFOG00015023687.2"/>
</dbReference>
<dbReference type="AlphaFoldDB" id="A0A8C9SRN2"/>
<protein>
    <recommendedName>
        <fullName evidence="6">Coiled-coil domain-containing protein 146-like</fullName>
    </recommendedName>
</protein>
<evidence type="ECO:0000256" key="1">
    <source>
        <dbReference type="ARBA" id="ARBA00023054"/>
    </source>
</evidence>
<reference evidence="4 5" key="1">
    <citation type="submission" date="2019-04" db="EMBL/GenBank/DDBJ databases">
        <authorList>
            <consortium name="Wellcome Sanger Institute Data Sharing"/>
        </authorList>
    </citation>
    <scope>NUCLEOTIDE SEQUENCE [LARGE SCALE GENOMIC DNA]</scope>
</reference>
<proteinExistence type="predicted"/>
<evidence type="ECO:0000313" key="5">
    <source>
        <dbReference type="Proteomes" id="UP000694397"/>
    </source>
</evidence>
<evidence type="ECO:0000256" key="2">
    <source>
        <dbReference type="SAM" id="Coils"/>
    </source>
</evidence>